<reference evidence="1 2" key="1">
    <citation type="submission" date="2018-07" db="EMBL/GenBank/DDBJ databases">
        <title>Leeuwenhoekiella genomics.</title>
        <authorList>
            <person name="Tahon G."/>
            <person name="Willems A."/>
        </authorList>
    </citation>
    <scope>NUCLEOTIDE SEQUENCE [LARGE SCALE GENOMIC DNA]</scope>
    <source>
        <strain evidence="1 2">R-50232</strain>
    </source>
</reference>
<keyword evidence="2" id="KW-1185">Reference proteome</keyword>
<dbReference type="PROSITE" id="PS51257">
    <property type="entry name" value="PROKAR_LIPOPROTEIN"/>
    <property type="match status" value="1"/>
</dbReference>
<comment type="caution">
    <text evidence="1">The sequence shown here is derived from an EMBL/GenBank/DDBJ whole genome shotgun (WGS) entry which is preliminary data.</text>
</comment>
<protein>
    <recommendedName>
        <fullName evidence="3">Lipoprotein</fullName>
    </recommendedName>
</protein>
<dbReference type="Proteomes" id="UP000289821">
    <property type="component" value="Unassembled WGS sequence"/>
</dbReference>
<evidence type="ECO:0000313" key="1">
    <source>
        <dbReference type="EMBL" id="RXG18066.1"/>
    </source>
</evidence>
<dbReference type="EMBL" id="QOVI01000001">
    <property type="protein sequence ID" value="RXG18066.1"/>
    <property type="molecule type" value="Genomic_DNA"/>
</dbReference>
<name>A0A4Q0P0G8_9FLAO</name>
<proteinExistence type="predicted"/>
<dbReference type="AlphaFoldDB" id="A0A4Q0P0G8"/>
<gene>
    <name evidence="1" type="ORF">DSM04_101254</name>
</gene>
<accession>A0A4Q0P0G8</accession>
<evidence type="ECO:0008006" key="3">
    <source>
        <dbReference type="Google" id="ProtNLM"/>
    </source>
</evidence>
<organism evidence="1 2">
    <name type="scientific">Leeuwenhoekiella aestuarii</name>
    <dbReference type="NCBI Taxonomy" id="2249426"/>
    <lineage>
        <taxon>Bacteria</taxon>
        <taxon>Pseudomonadati</taxon>
        <taxon>Bacteroidota</taxon>
        <taxon>Flavobacteriia</taxon>
        <taxon>Flavobacteriales</taxon>
        <taxon>Flavobacteriaceae</taxon>
        <taxon>Leeuwenhoekiella</taxon>
    </lineage>
</organism>
<sequence length="158" mass="18515">MGRMKTNIFSSGSFLTYYAAAFFLISCSTGKELVLKERTDFGVVKFYTQKNLNEKRILVNVDNSTQYRINAKETAKRERANKELTYTLYYGPFKEENDSSKYRKSLSELDSLVLSESDRILDSLNWNSFRRAKEASAFEIEVTYYNGFPRNKKFNFFI</sequence>
<evidence type="ECO:0000313" key="2">
    <source>
        <dbReference type="Proteomes" id="UP000289821"/>
    </source>
</evidence>